<reference evidence="6 7" key="1">
    <citation type="submission" date="2014-04" db="EMBL/GenBank/DDBJ databases">
        <authorList>
            <consortium name="DOE Joint Genome Institute"/>
            <person name="Kuo A."/>
            <person name="Tarkka M."/>
            <person name="Buscot F."/>
            <person name="Kohler A."/>
            <person name="Nagy L.G."/>
            <person name="Floudas D."/>
            <person name="Copeland A."/>
            <person name="Barry K.W."/>
            <person name="Cichocki N."/>
            <person name="Veneault-Fourrey C."/>
            <person name="LaButti K."/>
            <person name="Lindquist E.A."/>
            <person name="Lipzen A."/>
            <person name="Lundell T."/>
            <person name="Morin E."/>
            <person name="Murat C."/>
            <person name="Sun H."/>
            <person name="Tunlid A."/>
            <person name="Henrissat B."/>
            <person name="Grigoriev I.V."/>
            <person name="Hibbett D.S."/>
            <person name="Martin F."/>
            <person name="Nordberg H.P."/>
            <person name="Cantor M.N."/>
            <person name="Hua S.X."/>
        </authorList>
    </citation>
    <scope>NUCLEOTIDE SEQUENCE [LARGE SCALE GENOMIC DNA]</scope>
    <source>
        <strain evidence="6 7">F 1598</strain>
    </source>
</reference>
<dbReference type="OrthoDB" id="9876299at2759"/>
<evidence type="ECO:0000256" key="4">
    <source>
        <dbReference type="RuleBase" id="RU000363"/>
    </source>
</evidence>
<dbReference type="PRINTS" id="PR00081">
    <property type="entry name" value="GDHRDH"/>
</dbReference>
<comment type="similarity">
    <text evidence="1 4">Belongs to the short-chain dehydrogenases/reductases (SDR) family.</text>
</comment>
<dbReference type="InterPro" id="IPR020904">
    <property type="entry name" value="Sc_DH/Rdtase_CS"/>
</dbReference>
<dbReference type="FunCoup" id="A0A0C3GJQ2">
    <property type="interactions" value="37"/>
</dbReference>
<proteinExistence type="inferred from homology"/>
<evidence type="ECO:0000256" key="2">
    <source>
        <dbReference type="ARBA" id="ARBA00022857"/>
    </source>
</evidence>
<keyword evidence="7" id="KW-1185">Reference proteome</keyword>
<dbReference type="InParanoid" id="A0A0C3GJQ2"/>
<dbReference type="PANTHER" id="PTHR43008">
    <property type="entry name" value="BENZIL REDUCTASE"/>
    <property type="match status" value="1"/>
</dbReference>
<evidence type="ECO:0000256" key="1">
    <source>
        <dbReference type="ARBA" id="ARBA00006484"/>
    </source>
</evidence>
<evidence type="ECO:0000313" key="7">
    <source>
        <dbReference type="Proteomes" id="UP000054166"/>
    </source>
</evidence>
<dbReference type="STRING" id="765440.A0A0C3GJQ2"/>
<gene>
    <name evidence="6" type="ORF">PILCRDRAFT_1118</name>
</gene>
<dbReference type="InterPro" id="IPR057326">
    <property type="entry name" value="KR_dom"/>
</dbReference>
<dbReference type="SUPFAM" id="SSF51735">
    <property type="entry name" value="NAD(P)-binding Rossmann-fold domains"/>
    <property type="match status" value="1"/>
</dbReference>
<sequence>MSKPVVLVTGASRGIGLAVAKILLEEFNAIVVTISRTTTPELRALHDRFNLSTHSVAEKTENPLQIIECDVTDELGLSRAINGYSRIDGLILNAGTLDPLGNIDSPDITVDSWRRHFDVNFFSLVGALKAALPALRKSQPGRVVFVSSGAAESGTAAWGPYNAGKAAMNSLCRTLAQEEAGIVSVAIRPGMVDTSMQAALRSKGATSMKEADYNKFVKAHADGKLVKAADAGYIIAALSVRAPKSLSGRFVTWDSKECQDLRGSD</sequence>
<dbReference type="PRINTS" id="PR00080">
    <property type="entry name" value="SDRFAMILY"/>
</dbReference>
<dbReference type="Pfam" id="PF00106">
    <property type="entry name" value="adh_short"/>
    <property type="match status" value="1"/>
</dbReference>
<keyword evidence="3" id="KW-0560">Oxidoreductase</keyword>
<name>A0A0C3GJQ2_PILCF</name>
<dbReference type="AlphaFoldDB" id="A0A0C3GJQ2"/>
<keyword evidence="2" id="KW-0521">NADP</keyword>
<organism evidence="6 7">
    <name type="scientific">Piloderma croceum (strain F 1598)</name>
    <dbReference type="NCBI Taxonomy" id="765440"/>
    <lineage>
        <taxon>Eukaryota</taxon>
        <taxon>Fungi</taxon>
        <taxon>Dikarya</taxon>
        <taxon>Basidiomycota</taxon>
        <taxon>Agaricomycotina</taxon>
        <taxon>Agaricomycetes</taxon>
        <taxon>Agaricomycetidae</taxon>
        <taxon>Atheliales</taxon>
        <taxon>Atheliaceae</taxon>
        <taxon>Piloderma</taxon>
    </lineage>
</organism>
<dbReference type="Gene3D" id="3.40.50.720">
    <property type="entry name" value="NAD(P)-binding Rossmann-like Domain"/>
    <property type="match status" value="1"/>
</dbReference>
<dbReference type="Proteomes" id="UP000054166">
    <property type="component" value="Unassembled WGS sequence"/>
</dbReference>
<dbReference type="GO" id="GO:0016616">
    <property type="term" value="F:oxidoreductase activity, acting on the CH-OH group of donors, NAD or NADP as acceptor"/>
    <property type="evidence" value="ECO:0007669"/>
    <property type="project" value="UniProtKB-ARBA"/>
</dbReference>
<dbReference type="EMBL" id="KN832972">
    <property type="protein sequence ID" value="KIM90876.1"/>
    <property type="molecule type" value="Genomic_DNA"/>
</dbReference>
<dbReference type="InterPro" id="IPR036291">
    <property type="entry name" value="NAD(P)-bd_dom_sf"/>
</dbReference>
<dbReference type="SMART" id="SM00822">
    <property type="entry name" value="PKS_KR"/>
    <property type="match status" value="1"/>
</dbReference>
<evidence type="ECO:0000313" key="6">
    <source>
        <dbReference type="EMBL" id="KIM90876.1"/>
    </source>
</evidence>
<dbReference type="InterPro" id="IPR002347">
    <property type="entry name" value="SDR_fam"/>
</dbReference>
<evidence type="ECO:0000256" key="3">
    <source>
        <dbReference type="ARBA" id="ARBA00023002"/>
    </source>
</evidence>
<dbReference type="PANTHER" id="PTHR43008:SF8">
    <property type="entry name" value="BENZIL REDUCTASE ((S)-BENZOIN FORMING) IRC24"/>
    <property type="match status" value="1"/>
</dbReference>
<dbReference type="GO" id="GO:0050664">
    <property type="term" value="F:oxidoreductase activity, acting on NAD(P)H, oxygen as acceptor"/>
    <property type="evidence" value="ECO:0007669"/>
    <property type="project" value="TreeGrafter"/>
</dbReference>
<dbReference type="HOGENOM" id="CLU_010194_2_11_1"/>
<feature type="domain" description="Ketoreductase" evidence="5">
    <location>
        <begin position="4"/>
        <end position="195"/>
    </location>
</feature>
<reference evidence="7" key="2">
    <citation type="submission" date="2015-01" db="EMBL/GenBank/DDBJ databases">
        <title>Evolutionary Origins and Diversification of the Mycorrhizal Mutualists.</title>
        <authorList>
            <consortium name="DOE Joint Genome Institute"/>
            <consortium name="Mycorrhizal Genomics Consortium"/>
            <person name="Kohler A."/>
            <person name="Kuo A."/>
            <person name="Nagy L.G."/>
            <person name="Floudas D."/>
            <person name="Copeland A."/>
            <person name="Barry K.W."/>
            <person name="Cichocki N."/>
            <person name="Veneault-Fourrey C."/>
            <person name="LaButti K."/>
            <person name="Lindquist E.A."/>
            <person name="Lipzen A."/>
            <person name="Lundell T."/>
            <person name="Morin E."/>
            <person name="Murat C."/>
            <person name="Riley R."/>
            <person name="Ohm R."/>
            <person name="Sun H."/>
            <person name="Tunlid A."/>
            <person name="Henrissat B."/>
            <person name="Grigoriev I.V."/>
            <person name="Hibbett D.S."/>
            <person name="Martin F."/>
        </authorList>
    </citation>
    <scope>NUCLEOTIDE SEQUENCE [LARGE SCALE GENOMIC DNA]</scope>
    <source>
        <strain evidence="7">F 1598</strain>
    </source>
</reference>
<evidence type="ECO:0000259" key="5">
    <source>
        <dbReference type="SMART" id="SM00822"/>
    </source>
</evidence>
<dbReference type="PROSITE" id="PS00061">
    <property type="entry name" value="ADH_SHORT"/>
    <property type="match status" value="1"/>
</dbReference>
<accession>A0A0C3GJQ2</accession>
<protein>
    <recommendedName>
        <fullName evidence="5">Ketoreductase domain-containing protein</fullName>
    </recommendedName>
</protein>